<evidence type="ECO:0000313" key="1">
    <source>
        <dbReference type="EMBL" id="MDH5835707.1"/>
    </source>
</evidence>
<dbReference type="Proteomes" id="UP001156873">
    <property type="component" value="Unassembled WGS sequence"/>
</dbReference>
<protein>
    <submittedName>
        <fullName evidence="1">Uncharacterized protein</fullName>
    </submittedName>
</protein>
<keyword evidence="2" id="KW-1185">Reference proteome</keyword>
<dbReference type="RefSeq" id="WP_280580497.1">
    <property type="nucleotide sequence ID" value="NZ_JARXRO010000020.1"/>
</dbReference>
<accession>A0ABT6JYW5</accession>
<reference evidence="1 2" key="1">
    <citation type="submission" date="2023-04" db="EMBL/GenBank/DDBJ databases">
        <title>Luteimonas sp. M1R5S59.</title>
        <authorList>
            <person name="Sun J.-Q."/>
        </authorList>
    </citation>
    <scope>NUCLEOTIDE SEQUENCE [LARGE SCALE GENOMIC DNA]</scope>
    <source>
        <strain evidence="1 2">M1R5S59</strain>
    </source>
</reference>
<organism evidence="1 2">
    <name type="scientific">Luteimonas kalidii</name>
    <dbReference type="NCBI Taxonomy" id="3042025"/>
    <lineage>
        <taxon>Bacteria</taxon>
        <taxon>Pseudomonadati</taxon>
        <taxon>Pseudomonadota</taxon>
        <taxon>Gammaproteobacteria</taxon>
        <taxon>Lysobacterales</taxon>
        <taxon>Lysobacteraceae</taxon>
        <taxon>Luteimonas</taxon>
    </lineage>
</organism>
<sequence length="238" mass="26585">MVEGRGAYADALAQRIRAVLPDGWRGAFVVEAGCEDDDCLRWWMSSADGRQRVEQWPAIEVPVLVPEAGERHVDPRIVPTHVETMRARLFPDSKVLGSKYDRYEDRVSNEDVTLAAGYLRDGVPMRAEIHVWLHLSDPGPQAMGENMRTGILRTRVRSAPAGVFDGQRLRDDVEYAIRLEREGWDAQLDACVASARMIAHMAYVGSDEDSHAAVQACEREWEARRLVRSGTARVGGGM</sequence>
<proteinExistence type="predicted"/>
<gene>
    <name evidence="1" type="ORF">QFW81_17500</name>
</gene>
<evidence type="ECO:0000313" key="2">
    <source>
        <dbReference type="Proteomes" id="UP001156873"/>
    </source>
</evidence>
<dbReference type="EMBL" id="JARXRO010000020">
    <property type="protein sequence ID" value="MDH5835707.1"/>
    <property type="molecule type" value="Genomic_DNA"/>
</dbReference>
<name>A0ABT6JYW5_9GAMM</name>
<comment type="caution">
    <text evidence="1">The sequence shown here is derived from an EMBL/GenBank/DDBJ whole genome shotgun (WGS) entry which is preliminary data.</text>
</comment>